<organism evidence="1 2">
    <name type="scientific">Prauserella cavernicola</name>
    <dbReference type="NCBI Taxonomy" id="2800127"/>
    <lineage>
        <taxon>Bacteria</taxon>
        <taxon>Bacillati</taxon>
        <taxon>Actinomycetota</taxon>
        <taxon>Actinomycetes</taxon>
        <taxon>Pseudonocardiales</taxon>
        <taxon>Pseudonocardiaceae</taxon>
        <taxon>Prauserella</taxon>
    </lineage>
</organism>
<reference evidence="1" key="1">
    <citation type="submission" date="2020-12" db="EMBL/GenBank/DDBJ databases">
        <title>Prauserella sp. ASG 168, a novel actinomycete isolated from cave rock.</title>
        <authorList>
            <person name="Suriyachadkun C."/>
        </authorList>
    </citation>
    <scope>NUCLEOTIDE SEQUENCE</scope>
    <source>
        <strain evidence="1">ASG 168</strain>
    </source>
</reference>
<gene>
    <name evidence="1" type="ORF">JHE00_06125</name>
</gene>
<dbReference type="AlphaFoldDB" id="A0A934QPQ2"/>
<comment type="caution">
    <text evidence="1">The sequence shown here is derived from an EMBL/GenBank/DDBJ whole genome shotgun (WGS) entry which is preliminary data.</text>
</comment>
<proteinExistence type="predicted"/>
<keyword evidence="2" id="KW-1185">Reference proteome</keyword>
<dbReference type="SUPFAM" id="SSF46689">
    <property type="entry name" value="Homeodomain-like"/>
    <property type="match status" value="1"/>
</dbReference>
<protein>
    <submittedName>
        <fullName evidence="1">Helix-turn-helix domain-containing protein</fullName>
    </submittedName>
</protein>
<dbReference type="Pfam" id="PF13565">
    <property type="entry name" value="HTH_32"/>
    <property type="match status" value="1"/>
</dbReference>
<evidence type="ECO:0000313" key="1">
    <source>
        <dbReference type="EMBL" id="MBK1783902.1"/>
    </source>
</evidence>
<evidence type="ECO:0000313" key="2">
    <source>
        <dbReference type="Proteomes" id="UP000635245"/>
    </source>
</evidence>
<dbReference type="InterPro" id="IPR009057">
    <property type="entry name" value="Homeodomain-like_sf"/>
</dbReference>
<dbReference type="EMBL" id="JAENJH010000001">
    <property type="protein sequence ID" value="MBK1783902.1"/>
    <property type="molecule type" value="Genomic_DNA"/>
</dbReference>
<sequence length="147" mass="16439">MSDVEYATLLRWSRSVEGSPAAEALVLRSRIVLGCAEDAGTRSNADVASELGIWPQTVTKWRHRFLRYRIDGLRDRPRPGAPRKISGEQVDNVVAATRERAPVDGRRWSRAAMAAEFGVSPSTVGRIWKNFDLDPRREDSADTSDED</sequence>
<dbReference type="Proteomes" id="UP000635245">
    <property type="component" value="Unassembled WGS sequence"/>
</dbReference>
<name>A0A934QPQ2_9PSEU</name>
<accession>A0A934QPQ2</accession>